<feature type="region of interest" description="Disordered" evidence="7">
    <location>
        <begin position="280"/>
        <end position="571"/>
    </location>
</feature>
<dbReference type="InterPro" id="IPR000748">
    <property type="entry name" value="PsdUridine_synth_RsuA/RluB/E/F"/>
</dbReference>
<evidence type="ECO:0000256" key="4">
    <source>
        <dbReference type="ARBA" id="ARBA00023235"/>
    </source>
</evidence>
<name>A0ABQ4SNY6_9HYPH</name>
<reference evidence="9" key="1">
    <citation type="journal article" date="2021" name="Front. Microbiol.">
        <title>Comprehensive Comparative Genomics and Phenotyping of Methylobacterium Species.</title>
        <authorList>
            <person name="Alessa O."/>
            <person name="Ogura Y."/>
            <person name="Fujitani Y."/>
            <person name="Takami H."/>
            <person name="Hayashi T."/>
            <person name="Sahin N."/>
            <person name="Tani A."/>
        </authorList>
    </citation>
    <scope>NUCLEOTIDE SEQUENCE</scope>
    <source>
        <strain evidence="9">DSM 17168</strain>
    </source>
</reference>
<dbReference type="InterPro" id="IPR036986">
    <property type="entry name" value="S4_RNA-bd_sf"/>
</dbReference>
<evidence type="ECO:0000256" key="1">
    <source>
        <dbReference type="ARBA" id="ARBA00000073"/>
    </source>
</evidence>
<dbReference type="InterPro" id="IPR002942">
    <property type="entry name" value="S4_RNA-bd"/>
</dbReference>
<keyword evidence="4 6" id="KW-0413">Isomerase</keyword>
<evidence type="ECO:0000256" key="6">
    <source>
        <dbReference type="RuleBase" id="RU003887"/>
    </source>
</evidence>
<feature type="region of interest" description="Disordered" evidence="7">
    <location>
        <begin position="1"/>
        <end position="32"/>
    </location>
</feature>
<evidence type="ECO:0000256" key="3">
    <source>
        <dbReference type="ARBA" id="ARBA00022884"/>
    </source>
</evidence>
<evidence type="ECO:0000313" key="9">
    <source>
        <dbReference type="EMBL" id="GJE04153.1"/>
    </source>
</evidence>
<keyword evidence="3 5" id="KW-0694">RNA-binding</keyword>
<sequence>MSDSNDHTPRVRKGPRGAEDAMAAETPAAAPEPERIAKAIARAGLASRRDAEAMILDGRVTLNGERLTSPAVNVGPQDRITVDGEPLPTRERTRLWIFHKPRGVVTTARDPEGRQTVFDILPEDLPRVVAIGRLDINTEGLLLLTNDGGLAKVIAHPETGWLRRYRVRAYGDVDQAALDRLRKGITIDGMEYGPVEGSLDRQQGDNVWLTLGLREGKNREVKRILEHLGLSVNRLIRLSFGPFQLGDLEVGLVEEVRTKVLKEQLGTNLAEQAGVDFTSPVREPIAPFGSPKAAAKGAAKSAAAAGHPERGSRGGRDPARPQFGKGPAGSGAGKGFGKGFGKPQAGAAPRAGKPDPTAPRRAVWRDPEAEAVHEARERPRVRRRISDPKEARAAAAERPRERVGAIATGERRVLVERLRADPAAEPRPERAPRGERPARDRSERPQRERTEWTERPPRERGERPARAPRPEGGAPERRGPKGGFGKPGGATGGPAGGFAAGRPGGKPGFGKPGFGKPGGGRSGGGKPGGKPDFGRSGPKGGGAGRPGGRGGPKPGGRPGGPPRGGRPSGGR</sequence>
<dbReference type="Proteomes" id="UP001055153">
    <property type="component" value="Unassembled WGS sequence"/>
</dbReference>
<dbReference type="EMBL" id="BPQQ01000104">
    <property type="protein sequence ID" value="GJE04153.1"/>
    <property type="molecule type" value="Genomic_DNA"/>
</dbReference>
<feature type="compositionally biased region" description="Low complexity" evidence="7">
    <location>
        <begin position="20"/>
        <end position="31"/>
    </location>
</feature>
<evidence type="ECO:0000259" key="8">
    <source>
        <dbReference type="SMART" id="SM00363"/>
    </source>
</evidence>
<dbReference type="InterPro" id="IPR006145">
    <property type="entry name" value="PsdUridine_synth_RsuA/RluA"/>
</dbReference>
<evidence type="ECO:0000313" key="10">
    <source>
        <dbReference type="Proteomes" id="UP001055153"/>
    </source>
</evidence>
<feature type="compositionally biased region" description="Basic and acidic residues" evidence="7">
    <location>
        <begin position="307"/>
        <end position="319"/>
    </location>
</feature>
<feature type="compositionally biased region" description="Gly residues" evidence="7">
    <location>
        <begin position="481"/>
        <end position="528"/>
    </location>
</feature>
<gene>
    <name evidence="9" type="ORF">GMJLKIPL_6114</name>
</gene>
<dbReference type="InterPro" id="IPR042092">
    <property type="entry name" value="PsdUridine_s_RsuA/RluB/E/F_cat"/>
</dbReference>
<dbReference type="InterPro" id="IPR050343">
    <property type="entry name" value="RsuA_PseudoU_synthase"/>
</dbReference>
<organism evidence="9 10">
    <name type="scientific">Methylobacterium isbiliense</name>
    <dbReference type="NCBI Taxonomy" id="315478"/>
    <lineage>
        <taxon>Bacteria</taxon>
        <taxon>Pseudomonadati</taxon>
        <taxon>Pseudomonadota</taxon>
        <taxon>Alphaproteobacteria</taxon>
        <taxon>Hyphomicrobiales</taxon>
        <taxon>Methylobacteriaceae</taxon>
        <taxon>Methylobacterium</taxon>
    </lineage>
</organism>
<feature type="compositionally biased region" description="Gly residues" evidence="7">
    <location>
        <begin position="326"/>
        <end position="340"/>
    </location>
</feature>
<feature type="compositionally biased region" description="Gly residues" evidence="7">
    <location>
        <begin position="537"/>
        <end position="571"/>
    </location>
</feature>
<feature type="compositionally biased region" description="Basic and acidic residues" evidence="7">
    <location>
        <begin position="363"/>
        <end position="479"/>
    </location>
</feature>
<dbReference type="RefSeq" id="WP_238241523.1">
    <property type="nucleotide sequence ID" value="NZ_BPQQ01000104.1"/>
</dbReference>
<protein>
    <recommendedName>
        <fullName evidence="6">Pseudouridine synthase</fullName>
        <ecNumber evidence="6">5.4.99.-</ecNumber>
    </recommendedName>
</protein>
<dbReference type="Gene3D" id="3.30.70.1560">
    <property type="entry name" value="Alpha-L RNA-binding motif"/>
    <property type="match status" value="1"/>
</dbReference>
<feature type="domain" description="RNA-binding S4" evidence="8">
    <location>
        <begin position="34"/>
        <end position="91"/>
    </location>
</feature>
<dbReference type="Pfam" id="PF01479">
    <property type="entry name" value="S4"/>
    <property type="match status" value="1"/>
</dbReference>
<dbReference type="PANTHER" id="PTHR47683:SF3">
    <property type="entry name" value="RIBOSOMAL LARGE SUBUNIT PSEUDOURIDINE SYNTHASE B"/>
    <property type="match status" value="1"/>
</dbReference>
<dbReference type="PANTHER" id="PTHR47683">
    <property type="entry name" value="PSEUDOURIDINE SYNTHASE FAMILY PROTEIN-RELATED"/>
    <property type="match status" value="1"/>
</dbReference>
<dbReference type="CDD" id="cd00165">
    <property type="entry name" value="S4"/>
    <property type="match status" value="1"/>
</dbReference>
<dbReference type="SMART" id="SM00363">
    <property type="entry name" value="S4"/>
    <property type="match status" value="1"/>
</dbReference>
<feature type="compositionally biased region" description="Low complexity" evidence="7">
    <location>
        <begin position="286"/>
        <end position="306"/>
    </location>
</feature>
<dbReference type="SUPFAM" id="SSF55174">
    <property type="entry name" value="Alpha-L RNA-binding motif"/>
    <property type="match status" value="1"/>
</dbReference>
<comment type="caution">
    <text evidence="9">The sequence shown here is derived from an EMBL/GenBank/DDBJ whole genome shotgun (WGS) entry which is preliminary data.</text>
</comment>
<evidence type="ECO:0000256" key="7">
    <source>
        <dbReference type="SAM" id="MobiDB-lite"/>
    </source>
</evidence>
<proteinExistence type="inferred from homology"/>
<dbReference type="PROSITE" id="PS01149">
    <property type="entry name" value="PSI_RSU"/>
    <property type="match status" value="1"/>
</dbReference>
<comment type="similarity">
    <text evidence="2 6">Belongs to the pseudouridine synthase RsuA family.</text>
</comment>
<dbReference type="Gene3D" id="3.30.70.580">
    <property type="entry name" value="Pseudouridine synthase I, catalytic domain, N-terminal subdomain"/>
    <property type="match status" value="1"/>
</dbReference>
<reference evidence="9" key="2">
    <citation type="submission" date="2021-08" db="EMBL/GenBank/DDBJ databases">
        <authorList>
            <person name="Tani A."/>
            <person name="Ola A."/>
            <person name="Ogura Y."/>
            <person name="Katsura K."/>
            <person name="Hayashi T."/>
        </authorList>
    </citation>
    <scope>NUCLEOTIDE SEQUENCE</scope>
    <source>
        <strain evidence="9">DSM 17168</strain>
    </source>
</reference>
<dbReference type="InterPro" id="IPR020103">
    <property type="entry name" value="PsdUridine_synth_cat_dom_sf"/>
</dbReference>
<dbReference type="EC" id="5.4.99.-" evidence="6"/>
<evidence type="ECO:0000256" key="2">
    <source>
        <dbReference type="ARBA" id="ARBA00008348"/>
    </source>
</evidence>
<dbReference type="PROSITE" id="PS50889">
    <property type="entry name" value="S4"/>
    <property type="match status" value="1"/>
</dbReference>
<dbReference type="Gene3D" id="3.10.290.10">
    <property type="entry name" value="RNA-binding S4 domain"/>
    <property type="match status" value="1"/>
</dbReference>
<keyword evidence="10" id="KW-1185">Reference proteome</keyword>
<dbReference type="Pfam" id="PF00849">
    <property type="entry name" value="PseudoU_synth_2"/>
    <property type="match status" value="1"/>
</dbReference>
<dbReference type="InterPro" id="IPR020094">
    <property type="entry name" value="TruA/RsuA/RluB/E/F_N"/>
</dbReference>
<accession>A0ABQ4SNY6</accession>
<dbReference type="NCBIfam" id="TIGR00093">
    <property type="entry name" value="pseudouridine synthase"/>
    <property type="match status" value="1"/>
</dbReference>
<evidence type="ECO:0000256" key="5">
    <source>
        <dbReference type="PROSITE-ProRule" id="PRU00182"/>
    </source>
</evidence>
<dbReference type="InterPro" id="IPR018496">
    <property type="entry name" value="PsdUridine_synth_RsuA/RluB_CS"/>
</dbReference>
<comment type="catalytic activity">
    <reaction evidence="1">
        <text>a uridine in RNA = a pseudouridine in RNA</text>
        <dbReference type="Rhea" id="RHEA:48348"/>
        <dbReference type="Rhea" id="RHEA-COMP:12068"/>
        <dbReference type="Rhea" id="RHEA-COMP:12069"/>
        <dbReference type="ChEBI" id="CHEBI:65314"/>
        <dbReference type="ChEBI" id="CHEBI:65315"/>
    </reaction>
</comment>
<dbReference type="SUPFAM" id="SSF55120">
    <property type="entry name" value="Pseudouridine synthase"/>
    <property type="match status" value="1"/>
</dbReference>